<reference evidence="4" key="1">
    <citation type="submission" date="2024-04" db="EMBL/GenBank/DDBJ databases">
        <authorList>
            <person name="Shaw F."/>
            <person name="Minotto A."/>
        </authorList>
    </citation>
    <scope>NUCLEOTIDE SEQUENCE [LARGE SCALE GENOMIC DNA]</scope>
</reference>
<feature type="transmembrane region" description="Helical" evidence="2">
    <location>
        <begin position="50"/>
        <end position="69"/>
    </location>
</feature>
<proteinExistence type="predicted"/>
<keyword evidence="4" id="KW-1185">Reference proteome</keyword>
<gene>
    <name evidence="3" type="ORF">GFSPODELE1_LOCUS6035</name>
</gene>
<keyword evidence="2" id="KW-1133">Transmembrane helix</keyword>
<sequence length="286" mass="31546">MAHRRTYSARHLNMGHPGDSPLSPPLTPPLAALNSFQYSVRKPRQFWQRITFLALFALVVVSGYVLLIAQPSLSPIPFGETDHARSALGSQRLSRLSQQASRLAALRHKSPFGGTAKTAVRLNREQELAAVSAFLASLPQNVIPSSVDPSKPIDPQLVLDFDTQSPHALEEIDALVNETWARNPVFLYAKTHSPLSRELKQMLEDMNLLPSPTIIDVDQRPDESVLTPLLHRLTSTSDLPILLIGGHTIGSIPEIRYLYAKGELSRMINRAGGIVDGAKKKKGRKH</sequence>
<dbReference type="InterPro" id="IPR036249">
    <property type="entry name" value="Thioredoxin-like_sf"/>
</dbReference>
<evidence type="ECO:0000313" key="4">
    <source>
        <dbReference type="Proteomes" id="UP001497453"/>
    </source>
</evidence>
<dbReference type="Gene3D" id="3.40.30.10">
    <property type="entry name" value="Glutaredoxin"/>
    <property type="match status" value="1"/>
</dbReference>
<dbReference type="PROSITE" id="PS51354">
    <property type="entry name" value="GLUTAREDOXIN_2"/>
    <property type="match status" value="1"/>
</dbReference>
<protein>
    <recommendedName>
        <fullName evidence="5">Glutaredoxin-like protein</fullName>
    </recommendedName>
</protein>
<evidence type="ECO:0008006" key="5">
    <source>
        <dbReference type="Google" id="ProtNLM"/>
    </source>
</evidence>
<name>A0ABP1DG15_9APHY</name>
<keyword evidence="2" id="KW-0812">Transmembrane</keyword>
<dbReference type="SUPFAM" id="SSF52833">
    <property type="entry name" value="Thioredoxin-like"/>
    <property type="match status" value="1"/>
</dbReference>
<dbReference type="Proteomes" id="UP001497453">
    <property type="component" value="Chromosome 4"/>
</dbReference>
<evidence type="ECO:0000256" key="1">
    <source>
        <dbReference type="SAM" id="MobiDB-lite"/>
    </source>
</evidence>
<dbReference type="EMBL" id="OZ037947">
    <property type="protein sequence ID" value="CAL1706773.1"/>
    <property type="molecule type" value="Genomic_DNA"/>
</dbReference>
<organism evidence="3 4">
    <name type="scientific">Somion occarium</name>
    <dbReference type="NCBI Taxonomy" id="3059160"/>
    <lineage>
        <taxon>Eukaryota</taxon>
        <taxon>Fungi</taxon>
        <taxon>Dikarya</taxon>
        <taxon>Basidiomycota</taxon>
        <taxon>Agaricomycotina</taxon>
        <taxon>Agaricomycetes</taxon>
        <taxon>Polyporales</taxon>
        <taxon>Cerrenaceae</taxon>
        <taxon>Somion</taxon>
    </lineage>
</organism>
<dbReference type="PANTHER" id="PTHR45694:SF5">
    <property type="entry name" value="GLUTAREDOXIN 2"/>
    <property type="match status" value="1"/>
</dbReference>
<dbReference type="PANTHER" id="PTHR45694">
    <property type="entry name" value="GLUTAREDOXIN 2"/>
    <property type="match status" value="1"/>
</dbReference>
<feature type="region of interest" description="Disordered" evidence="1">
    <location>
        <begin position="1"/>
        <end position="26"/>
    </location>
</feature>
<evidence type="ECO:0000313" key="3">
    <source>
        <dbReference type="EMBL" id="CAL1706773.1"/>
    </source>
</evidence>
<keyword evidence="2" id="KW-0472">Membrane</keyword>
<evidence type="ECO:0000256" key="2">
    <source>
        <dbReference type="SAM" id="Phobius"/>
    </source>
</evidence>
<accession>A0ABP1DG15</accession>